<keyword evidence="4" id="KW-0808">Transferase</keyword>
<feature type="transmembrane region" description="Helical" evidence="8">
    <location>
        <begin position="143"/>
        <end position="160"/>
    </location>
</feature>
<feature type="transmembrane region" description="Helical" evidence="8">
    <location>
        <begin position="172"/>
        <end position="202"/>
    </location>
</feature>
<feature type="transmembrane region" description="Helical" evidence="8">
    <location>
        <begin position="293"/>
        <end position="311"/>
    </location>
</feature>
<feature type="transmembrane region" description="Helical" evidence="8">
    <location>
        <begin position="264"/>
        <end position="287"/>
    </location>
</feature>
<organism evidence="10 11">
    <name type="scientific">Candidatus Brocadia sapporoensis</name>
    <dbReference type="NCBI Taxonomy" id="392547"/>
    <lineage>
        <taxon>Bacteria</taxon>
        <taxon>Pseudomonadati</taxon>
        <taxon>Planctomycetota</taxon>
        <taxon>Candidatus Brocadiia</taxon>
        <taxon>Candidatus Brocadiales</taxon>
        <taxon>Candidatus Brocadiaceae</taxon>
        <taxon>Candidatus Brocadia</taxon>
    </lineage>
</organism>
<dbReference type="InterPro" id="IPR038731">
    <property type="entry name" value="RgtA/B/C-like"/>
</dbReference>
<dbReference type="PANTHER" id="PTHR33908:SF3">
    <property type="entry name" value="UNDECAPRENYL PHOSPHATE-ALPHA-4-AMINO-4-DEOXY-L-ARABINOSE ARABINOSYL TRANSFERASE"/>
    <property type="match status" value="1"/>
</dbReference>
<keyword evidence="5 8" id="KW-0812">Transmembrane</keyword>
<dbReference type="EMBL" id="MJUW02000027">
    <property type="protein sequence ID" value="OQD46567.1"/>
    <property type="molecule type" value="Genomic_DNA"/>
</dbReference>
<comment type="subcellular location">
    <subcellularLocation>
        <location evidence="1">Cell membrane</location>
        <topology evidence="1">Multi-pass membrane protein</topology>
    </subcellularLocation>
</comment>
<keyword evidence="7 8" id="KW-0472">Membrane</keyword>
<protein>
    <recommendedName>
        <fullName evidence="9">Glycosyltransferase RgtA/B/C/D-like domain-containing protein</fullName>
    </recommendedName>
</protein>
<evidence type="ECO:0000256" key="1">
    <source>
        <dbReference type="ARBA" id="ARBA00004651"/>
    </source>
</evidence>
<dbReference type="GO" id="GO:0009103">
    <property type="term" value="P:lipopolysaccharide biosynthetic process"/>
    <property type="evidence" value="ECO:0007669"/>
    <property type="project" value="UniProtKB-ARBA"/>
</dbReference>
<dbReference type="PANTHER" id="PTHR33908">
    <property type="entry name" value="MANNOSYLTRANSFERASE YKCB-RELATED"/>
    <property type="match status" value="1"/>
</dbReference>
<feature type="transmembrane region" description="Helical" evidence="8">
    <location>
        <begin position="12"/>
        <end position="30"/>
    </location>
</feature>
<dbReference type="GO" id="GO:0016763">
    <property type="term" value="F:pentosyltransferase activity"/>
    <property type="evidence" value="ECO:0007669"/>
    <property type="project" value="TreeGrafter"/>
</dbReference>
<evidence type="ECO:0000256" key="7">
    <source>
        <dbReference type="ARBA" id="ARBA00023136"/>
    </source>
</evidence>
<feature type="transmembrane region" description="Helical" evidence="8">
    <location>
        <begin position="347"/>
        <end position="366"/>
    </location>
</feature>
<dbReference type="GO" id="GO:0010041">
    <property type="term" value="P:response to iron(III) ion"/>
    <property type="evidence" value="ECO:0007669"/>
    <property type="project" value="TreeGrafter"/>
</dbReference>
<comment type="caution">
    <text evidence="10">The sequence shown here is derived from an EMBL/GenBank/DDBJ whole genome shotgun (WGS) entry which is preliminary data.</text>
</comment>
<evidence type="ECO:0000256" key="3">
    <source>
        <dbReference type="ARBA" id="ARBA00022676"/>
    </source>
</evidence>
<gene>
    <name evidence="10" type="ORF">BIY37_02390</name>
</gene>
<dbReference type="GO" id="GO:0005886">
    <property type="term" value="C:plasma membrane"/>
    <property type="evidence" value="ECO:0007669"/>
    <property type="project" value="UniProtKB-SubCell"/>
</dbReference>
<evidence type="ECO:0000256" key="4">
    <source>
        <dbReference type="ARBA" id="ARBA00022679"/>
    </source>
</evidence>
<dbReference type="Pfam" id="PF13231">
    <property type="entry name" value="PMT_2"/>
    <property type="match status" value="1"/>
</dbReference>
<dbReference type="Proteomes" id="UP000242219">
    <property type="component" value="Unassembled WGS sequence"/>
</dbReference>
<feature type="transmembrane region" description="Helical" evidence="8">
    <location>
        <begin position="120"/>
        <end position="137"/>
    </location>
</feature>
<reference evidence="10 11" key="1">
    <citation type="journal article" date="2016" name="Genome Announc.">
        <title>Draft Genome Sequence of the Anaerobic Ammonium-Oxidizing Bacterium 'Candidatus Brocadia sp. 40'.</title>
        <authorList>
            <person name="Ali M."/>
            <person name="Haroon M.F."/>
            <person name="Narita Y."/>
            <person name="Zhang L."/>
            <person name="Rangel Shaw D."/>
            <person name="Okabe S."/>
            <person name="Saikaly P.E."/>
        </authorList>
    </citation>
    <scope>NUCLEOTIDE SEQUENCE [LARGE SCALE GENOMIC DNA]</scope>
    <source>
        <strain evidence="10 11">40</strain>
    </source>
</reference>
<proteinExistence type="predicted"/>
<evidence type="ECO:0000313" key="11">
    <source>
        <dbReference type="Proteomes" id="UP000242219"/>
    </source>
</evidence>
<feature type="domain" description="Glycosyltransferase RgtA/B/C/D-like" evidence="9">
    <location>
        <begin position="68"/>
        <end position="230"/>
    </location>
</feature>
<feature type="transmembrane region" description="Helical" evidence="8">
    <location>
        <begin position="94"/>
        <end position="115"/>
    </location>
</feature>
<feature type="transmembrane region" description="Helical" evidence="8">
    <location>
        <begin position="318"/>
        <end position="335"/>
    </location>
</feature>
<dbReference type="InterPro" id="IPR050297">
    <property type="entry name" value="LipidA_mod_glycosyltrf_83"/>
</dbReference>
<evidence type="ECO:0000256" key="6">
    <source>
        <dbReference type="ARBA" id="ARBA00022989"/>
    </source>
</evidence>
<keyword evidence="2" id="KW-1003">Cell membrane</keyword>
<sequence length="484" mass="54037">MISNFIERRTQFFDLLALIALSAAVIFPAIGQNTHLASREIHHAEIIREMVESGDYLIPKLFGKTYCDKPPVMHAAAAFITRMVGEPSIAITRIPSAIAGILGVLATYCVGLLLLDRLSALIGAVALLGMPGYSLMASRARPDMILCASILFSCLCLGLGMRKQDRLPRMFYFVLAGLFAGVGAITKGPYGVLVPIFFIVFVPFRNHDFTRPRFGWTGFCLGILTAIAIWATPAYLRDGGEYLRGVLFQPDLDVREGGGSGKSFFYYIQHGLLLTLPLSLFLPLAIIDLRRRGYSALLAIAGAIFIVITCIPKKRQHYLLPIDPFLALGITASIVRHSVTSHIIRRTAWILIPISVIAMPFYFIIIQPIVQPYKNSQIFFAKEVFKAIEPNPRIYTVTSIDEVLAWVERRYEGIYKLDRQDPSVDMILRKAEAGSYLVISEQDLASFFKGKEPLPCELILSCKVDHEKMMLFRLKGKTSELPRE</sequence>
<keyword evidence="3" id="KW-0328">Glycosyltransferase</keyword>
<keyword evidence="6 8" id="KW-1133">Transmembrane helix</keyword>
<dbReference type="AlphaFoldDB" id="A0A1V6M2H9"/>
<evidence type="ECO:0000256" key="2">
    <source>
        <dbReference type="ARBA" id="ARBA00022475"/>
    </source>
</evidence>
<keyword evidence="11" id="KW-1185">Reference proteome</keyword>
<evidence type="ECO:0000256" key="5">
    <source>
        <dbReference type="ARBA" id="ARBA00022692"/>
    </source>
</evidence>
<feature type="transmembrane region" description="Helical" evidence="8">
    <location>
        <begin position="214"/>
        <end position="236"/>
    </location>
</feature>
<evidence type="ECO:0000313" key="10">
    <source>
        <dbReference type="EMBL" id="OQD46567.1"/>
    </source>
</evidence>
<accession>A0A1V6M2H9</accession>
<name>A0A1V6M2H9_9BACT</name>
<dbReference type="RefSeq" id="WP_070066241.1">
    <property type="nucleotide sequence ID" value="NZ_MJUW02000027.1"/>
</dbReference>
<evidence type="ECO:0000256" key="8">
    <source>
        <dbReference type="SAM" id="Phobius"/>
    </source>
</evidence>
<evidence type="ECO:0000259" key="9">
    <source>
        <dbReference type="Pfam" id="PF13231"/>
    </source>
</evidence>